<dbReference type="Proteomes" id="UP000648187">
    <property type="component" value="Unassembled WGS sequence"/>
</dbReference>
<reference evidence="2" key="1">
    <citation type="submission" date="2020-08" db="EMBL/GenBank/DDBJ databases">
        <title>Spodoptera exigua strain:BAW_Kor-Di-RS1 Genome sequencing and assembly.</title>
        <authorList>
            <person name="Kim J."/>
            <person name="Nam H.Y."/>
            <person name="Kwon M."/>
            <person name="Choi J.H."/>
            <person name="Cho S.R."/>
            <person name="Kim G.-H."/>
        </authorList>
    </citation>
    <scope>NUCLEOTIDE SEQUENCE</scope>
    <source>
        <strain evidence="2">BAW_Kor-Di-RS1</strain>
        <tissue evidence="2">Whole-body</tissue>
    </source>
</reference>
<feature type="chain" id="PRO_5032507058" evidence="1">
    <location>
        <begin position="18"/>
        <end position="181"/>
    </location>
</feature>
<gene>
    <name evidence="2" type="ORF">HW555_008942</name>
</gene>
<sequence length="181" mass="19653">MNKHILVIFAALAVVVATPVYDMSYHTSYHTQPYPLHHAALVQKVPQVMSMHGMYSVPIGHAVHPIPIVQQPQFVQQPVLGLRDKHSKVLGLKQQKERSGQRLAVFFAFLAIAHAGVIAPVVPAHPVVAHHVVAPVHTVSHTAVVHPAPLVHARVVHAPVVHAAPVVPVVRHAPLIAVHHH</sequence>
<proteinExistence type="predicted"/>
<evidence type="ECO:0000256" key="1">
    <source>
        <dbReference type="SAM" id="SignalP"/>
    </source>
</evidence>
<feature type="signal peptide" evidence="1">
    <location>
        <begin position="1"/>
        <end position="17"/>
    </location>
</feature>
<comment type="caution">
    <text evidence="2">The sequence shown here is derived from an EMBL/GenBank/DDBJ whole genome shotgun (WGS) entry which is preliminary data.</text>
</comment>
<keyword evidence="3" id="KW-1185">Reference proteome</keyword>
<evidence type="ECO:0000313" key="2">
    <source>
        <dbReference type="EMBL" id="KAF9412579.1"/>
    </source>
</evidence>
<dbReference type="EMBL" id="JACKWZ010000184">
    <property type="protein sequence ID" value="KAF9412579.1"/>
    <property type="molecule type" value="Genomic_DNA"/>
</dbReference>
<protein>
    <submittedName>
        <fullName evidence="2">Uncharacterized protein</fullName>
    </submittedName>
</protein>
<name>A0A835GA79_SPOEX</name>
<organism evidence="2 3">
    <name type="scientific">Spodoptera exigua</name>
    <name type="common">Beet armyworm</name>
    <name type="synonym">Noctua fulgens</name>
    <dbReference type="NCBI Taxonomy" id="7107"/>
    <lineage>
        <taxon>Eukaryota</taxon>
        <taxon>Metazoa</taxon>
        <taxon>Ecdysozoa</taxon>
        <taxon>Arthropoda</taxon>
        <taxon>Hexapoda</taxon>
        <taxon>Insecta</taxon>
        <taxon>Pterygota</taxon>
        <taxon>Neoptera</taxon>
        <taxon>Endopterygota</taxon>
        <taxon>Lepidoptera</taxon>
        <taxon>Glossata</taxon>
        <taxon>Ditrysia</taxon>
        <taxon>Noctuoidea</taxon>
        <taxon>Noctuidae</taxon>
        <taxon>Amphipyrinae</taxon>
        <taxon>Spodoptera</taxon>
    </lineage>
</organism>
<accession>A0A835GA79</accession>
<evidence type="ECO:0000313" key="3">
    <source>
        <dbReference type="Proteomes" id="UP000648187"/>
    </source>
</evidence>
<keyword evidence="1" id="KW-0732">Signal</keyword>
<dbReference type="AlphaFoldDB" id="A0A835GA79"/>